<reference evidence="2 3" key="1">
    <citation type="submission" date="2024-01" db="EMBL/GenBank/DDBJ databases">
        <title>Culturomics analysis of mouse respiratory tract.</title>
        <authorList>
            <person name="Phillips A.M."/>
            <person name="Collette N.M."/>
            <person name="Mageeney C.M."/>
            <person name="Sinha A."/>
            <person name="Hern K.E."/>
            <person name="Arkin A.P."/>
            <person name="Williams K.P."/>
            <person name="Branda S."/>
        </authorList>
    </citation>
    <scope>NUCLEOTIDE SEQUENCE [LARGE SCALE GENOMIC DNA]</scope>
    <source>
        <strain evidence="2 3">CP20</strain>
    </source>
</reference>
<keyword evidence="1" id="KW-0472">Membrane</keyword>
<evidence type="ECO:0008006" key="4">
    <source>
        <dbReference type="Google" id="ProtNLM"/>
    </source>
</evidence>
<organism evidence="2 3">
    <name type="scientific">Shouchella rhizosphaerae</name>
    <dbReference type="NCBI Taxonomy" id="866786"/>
    <lineage>
        <taxon>Bacteria</taxon>
        <taxon>Bacillati</taxon>
        <taxon>Bacillota</taxon>
        <taxon>Bacilli</taxon>
        <taxon>Bacillales</taxon>
        <taxon>Bacillaceae</taxon>
        <taxon>Shouchella</taxon>
    </lineage>
</organism>
<feature type="transmembrane region" description="Helical" evidence="1">
    <location>
        <begin position="46"/>
        <end position="65"/>
    </location>
</feature>
<gene>
    <name evidence="2" type="ORF">V5G21_00890</name>
</gene>
<dbReference type="EMBL" id="CP144921">
    <property type="protein sequence ID" value="WWA30385.1"/>
    <property type="molecule type" value="Genomic_DNA"/>
</dbReference>
<dbReference type="Proteomes" id="UP001341136">
    <property type="component" value="Chromosome"/>
</dbReference>
<evidence type="ECO:0000256" key="1">
    <source>
        <dbReference type="SAM" id="Phobius"/>
    </source>
</evidence>
<keyword evidence="1" id="KW-1133">Transmembrane helix</keyword>
<keyword evidence="3" id="KW-1185">Reference proteome</keyword>
<evidence type="ECO:0000313" key="3">
    <source>
        <dbReference type="Proteomes" id="UP001341136"/>
    </source>
</evidence>
<sequence>MEAFETIAVKRKKKGVFNLLGRVMLGLVGLFGLMLAAILILTIIGIIPGMAFMASSMLFVGIAFLDMQEVRCPHCHKKAGVHKKAEDFECKRCKRTTIIDWE</sequence>
<protein>
    <recommendedName>
        <fullName evidence="4">Phage protein</fullName>
    </recommendedName>
</protein>
<keyword evidence="1" id="KW-0812">Transmembrane</keyword>
<evidence type="ECO:0000313" key="2">
    <source>
        <dbReference type="EMBL" id="WWA30385.1"/>
    </source>
</evidence>
<accession>A0ABZ2CWG9</accession>
<name>A0ABZ2CWG9_9BACI</name>
<feature type="transmembrane region" description="Helical" evidence="1">
    <location>
        <begin position="19"/>
        <end position="40"/>
    </location>
</feature>
<dbReference type="RefSeq" id="WP_338465142.1">
    <property type="nucleotide sequence ID" value="NZ_CP144921.1"/>
</dbReference>
<proteinExistence type="predicted"/>